<reference evidence="2 3" key="1">
    <citation type="journal article" date="2019" name="Sci. Rep.">
        <title>Orb-weaving spider Araneus ventricosus genome elucidates the spidroin gene catalogue.</title>
        <authorList>
            <person name="Kono N."/>
            <person name="Nakamura H."/>
            <person name="Ohtoshi R."/>
            <person name="Moran D.A.P."/>
            <person name="Shinohara A."/>
            <person name="Yoshida Y."/>
            <person name="Fujiwara M."/>
            <person name="Mori M."/>
            <person name="Tomita M."/>
            <person name="Arakawa K."/>
        </authorList>
    </citation>
    <scope>NUCLEOTIDE SEQUENCE [LARGE SCALE GENOMIC DNA]</scope>
</reference>
<keyword evidence="3" id="KW-1185">Reference proteome</keyword>
<evidence type="ECO:0000256" key="1">
    <source>
        <dbReference type="SAM" id="MobiDB-lite"/>
    </source>
</evidence>
<accession>A0A4Y2RX15</accession>
<protein>
    <submittedName>
        <fullName evidence="2">Uncharacterized protein</fullName>
    </submittedName>
</protein>
<feature type="region of interest" description="Disordered" evidence="1">
    <location>
        <begin position="1"/>
        <end position="42"/>
    </location>
</feature>
<feature type="compositionally biased region" description="Polar residues" evidence="1">
    <location>
        <begin position="1"/>
        <end position="13"/>
    </location>
</feature>
<feature type="compositionally biased region" description="Polar residues" evidence="1">
    <location>
        <begin position="23"/>
        <end position="32"/>
    </location>
</feature>
<evidence type="ECO:0000313" key="2">
    <source>
        <dbReference type="EMBL" id="GBN80348.1"/>
    </source>
</evidence>
<evidence type="ECO:0000313" key="3">
    <source>
        <dbReference type="Proteomes" id="UP000499080"/>
    </source>
</evidence>
<name>A0A4Y2RX15_ARAVE</name>
<dbReference type="EMBL" id="BGPR01148190">
    <property type="protein sequence ID" value="GBN80348.1"/>
    <property type="molecule type" value="Genomic_DNA"/>
</dbReference>
<dbReference type="Proteomes" id="UP000499080">
    <property type="component" value="Unassembled WGS sequence"/>
</dbReference>
<comment type="caution">
    <text evidence="2">The sequence shown here is derived from an EMBL/GenBank/DDBJ whole genome shotgun (WGS) entry which is preliminary data.</text>
</comment>
<feature type="non-terminal residue" evidence="2">
    <location>
        <position position="1"/>
    </location>
</feature>
<proteinExistence type="predicted"/>
<sequence length="68" mass="7812">RNQLNETATSDESFTPKRIRGSESLQGTTGSDSDQKEQIRRIGFVKNPRNRIRVSELDSLLFPSIRNY</sequence>
<organism evidence="2 3">
    <name type="scientific">Araneus ventricosus</name>
    <name type="common">Orbweaver spider</name>
    <name type="synonym">Epeira ventricosa</name>
    <dbReference type="NCBI Taxonomy" id="182803"/>
    <lineage>
        <taxon>Eukaryota</taxon>
        <taxon>Metazoa</taxon>
        <taxon>Ecdysozoa</taxon>
        <taxon>Arthropoda</taxon>
        <taxon>Chelicerata</taxon>
        <taxon>Arachnida</taxon>
        <taxon>Araneae</taxon>
        <taxon>Araneomorphae</taxon>
        <taxon>Entelegynae</taxon>
        <taxon>Araneoidea</taxon>
        <taxon>Araneidae</taxon>
        <taxon>Araneus</taxon>
    </lineage>
</organism>
<dbReference type="AlphaFoldDB" id="A0A4Y2RX15"/>
<gene>
    <name evidence="2" type="ORF">AVEN_166488_1</name>
</gene>